<dbReference type="OrthoDB" id="10065929at2759"/>
<accession>A0A821Y870</accession>
<dbReference type="Proteomes" id="UP000663880">
    <property type="component" value="Unassembled WGS sequence"/>
</dbReference>
<organism evidence="1 2">
    <name type="scientific">Pieris macdunnoughi</name>
    <dbReference type="NCBI Taxonomy" id="345717"/>
    <lineage>
        <taxon>Eukaryota</taxon>
        <taxon>Metazoa</taxon>
        <taxon>Ecdysozoa</taxon>
        <taxon>Arthropoda</taxon>
        <taxon>Hexapoda</taxon>
        <taxon>Insecta</taxon>
        <taxon>Pterygota</taxon>
        <taxon>Neoptera</taxon>
        <taxon>Endopterygota</taxon>
        <taxon>Lepidoptera</taxon>
        <taxon>Glossata</taxon>
        <taxon>Ditrysia</taxon>
        <taxon>Papilionoidea</taxon>
        <taxon>Pieridae</taxon>
        <taxon>Pierinae</taxon>
        <taxon>Pieris</taxon>
    </lineage>
</organism>
<reference evidence="1" key="1">
    <citation type="submission" date="2021-02" db="EMBL/GenBank/DDBJ databases">
        <authorList>
            <person name="Steward A R."/>
        </authorList>
    </citation>
    <scope>NUCLEOTIDE SEQUENCE</scope>
</reference>
<evidence type="ECO:0000313" key="1">
    <source>
        <dbReference type="EMBL" id="CAF4954788.1"/>
    </source>
</evidence>
<comment type="caution">
    <text evidence="1">The sequence shown here is derived from an EMBL/GenBank/DDBJ whole genome shotgun (WGS) entry which is preliminary data.</text>
</comment>
<keyword evidence="2" id="KW-1185">Reference proteome</keyword>
<dbReference type="AlphaFoldDB" id="A0A821Y870"/>
<name>A0A821Y870_9NEOP</name>
<evidence type="ECO:0000313" key="2">
    <source>
        <dbReference type="Proteomes" id="UP000663880"/>
    </source>
</evidence>
<gene>
    <name evidence="1" type="ORF">PMACD_LOCUS16081</name>
</gene>
<proteinExistence type="predicted"/>
<sequence length="356" mass="40871">MAGTAAGELLPPYVIYKANNIYDTWTTGGPKGTRYNRTASENSTHLTQPIDIAFFRPMKMAWRNILLKWKKTDGRTQASVPKGCFPRLLKVLINELSDNVETNLKAGFRKAGIIPVDRDQVLSRLPSSENEDPNKSRYAVDKSVLQLLKEMRYGTMNIKNNKKKVRVIPGKLVNIDPESKDLENKIVNTPTQKKEVQKLIDKLNYDFMNKDSTESKSKKKINDSQQQQDEEFIINYIDESASIIDYLPDIETNNIFSEFKDPAQGEMCDTHNTKVVDLEKKENKTIKQKNVEIIFIEKIKNTRSGVNLKKCKKIPLNTVKNIKKEKTRQQLPSNTKNRHYYKSDAEILKALDDDSI</sequence>
<protein>
    <submittedName>
        <fullName evidence="1">Uncharacterized protein</fullName>
    </submittedName>
</protein>
<dbReference type="EMBL" id="CAJOBZ010000077">
    <property type="protein sequence ID" value="CAF4954788.1"/>
    <property type="molecule type" value="Genomic_DNA"/>
</dbReference>